<feature type="compositionally biased region" description="Polar residues" evidence="1">
    <location>
        <begin position="332"/>
        <end position="352"/>
    </location>
</feature>
<evidence type="ECO:0000259" key="3">
    <source>
        <dbReference type="PROSITE" id="PS50954"/>
    </source>
</evidence>
<feature type="region of interest" description="Disordered" evidence="1">
    <location>
        <begin position="160"/>
        <end position="195"/>
    </location>
</feature>
<dbReference type="SUPFAM" id="SSF63451">
    <property type="entry name" value="LEM domain"/>
    <property type="match status" value="1"/>
</dbReference>
<feature type="domain" description="LEM" evidence="3">
    <location>
        <begin position="346"/>
        <end position="390"/>
    </location>
</feature>
<dbReference type="GO" id="GO:0000712">
    <property type="term" value="P:resolution of meiotic recombination intermediates"/>
    <property type="evidence" value="ECO:0007669"/>
    <property type="project" value="TreeGrafter"/>
</dbReference>
<dbReference type="OMA" id="THRWREG"/>
<dbReference type="GO" id="GO:0000724">
    <property type="term" value="P:double-strand break repair via homologous recombination"/>
    <property type="evidence" value="ECO:0007669"/>
    <property type="project" value="TreeGrafter"/>
</dbReference>
<evidence type="ECO:0000259" key="2">
    <source>
        <dbReference type="PROSITE" id="PS50164"/>
    </source>
</evidence>
<dbReference type="Pfam" id="PF22945">
    <property type="entry name" value="LEM-3_GIY-YIG"/>
    <property type="match status" value="1"/>
</dbReference>
<dbReference type="SMART" id="SM00540">
    <property type="entry name" value="LEM"/>
    <property type="match status" value="1"/>
</dbReference>
<feature type="region of interest" description="Disordered" evidence="1">
    <location>
        <begin position="1"/>
        <end position="83"/>
    </location>
</feature>
<evidence type="ECO:0000313" key="5">
    <source>
        <dbReference type="Proteomes" id="UP000314987"/>
    </source>
</evidence>
<dbReference type="STRING" id="29139.ENSVURP00010013143"/>
<dbReference type="CDD" id="cd10454">
    <property type="entry name" value="GIY-YIG_COG3680_Meta"/>
    <property type="match status" value="1"/>
</dbReference>
<organism evidence="4 5">
    <name type="scientific">Vombatus ursinus</name>
    <name type="common">Common wombat</name>
    <dbReference type="NCBI Taxonomy" id="29139"/>
    <lineage>
        <taxon>Eukaryota</taxon>
        <taxon>Metazoa</taxon>
        <taxon>Chordata</taxon>
        <taxon>Craniata</taxon>
        <taxon>Vertebrata</taxon>
        <taxon>Euteleostomi</taxon>
        <taxon>Mammalia</taxon>
        <taxon>Metatheria</taxon>
        <taxon>Diprotodontia</taxon>
        <taxon>Vombatidae</taxon>
        <taxon>Vombatus</taxon>
    </lineage>
</organism>
<dbReference type="PROSITE" id="PS50164">
    <property type="entry name" value="GIY_YIG"/>
    <property type="match status" value="1"/>
</dbReference>
<name>A0A4X2KMZ3_VOMUR</name>
<feature type="domain" description="GIY-YIG" evidence="2">
    <location>
        <begin position="439"/>
        <end position="554"/>
    </location>
</feature>
<sequence length="603" mass="65479">MGTSSSDSFLTAVEAFGPDAQVPNAVPSSPITPDATGAVPSQPRKGGSGSQLGSMAGTSPTLIAPLDMCSPDSRAPQTSGPPRKDLAYAALRAELRAMILNAGNSQPSLDESHVLPASRDSVIHLNAQLRGLVLGSPLEPQDVTTRTPCKVQGLVSHNGEGKSSFVSDESVEQGPPLKMLPRRCGPGSVNNGNPREGKYLTLDSLEEARAVPLTTQTDNLVAFTEDVPFNEFLTDDKTSQSSEDGASMWLTEDDEDEEDHIPQGLRAGSCWNSIRKPPEPPVVHPILHPQLLPMEQSLQPSGPKPTEPLHTDPKPGPSVLDQPLLHAEDTVTDGQCSCHSSTPFPSGDPSTLSNQELLQHLRALGESPGPVTPFTRQHYLKRLKEGRPGGPAAPAGHSPELSQALQTGCVPNAQDDEDVMAQQFDQPDPTHRWREGIVKSSFTYLLLDPRVTQNLPSRCHILSPAECFQTFTHAIFYVGKGTRARPYSHLSEALRHQRNRQKQTCPKVQRILDIWASGHGVVSLHCFQNVIAVEAYTREACLVDALGMQVLSNQKKGHYYGAVARWPPHRRRRLGVHLLHRALGIFLAEGERQLRPPDIQVST</sequence>
<dbReference type="PROSITE" id="PS50954">
    <property type="entry name" value="LEM"/>
    <property type="match status" value="1"/>
</dbReference>
<dbReference type="PANTHER" id="PTHR46427:SF1">
    <property type="entry name" value="ANKYRIN REPEAT AND LEM DOMAIN-CONTAINING PROTEIN 1"/>
    <property type="match status" value="1"/>
</dbReference>
<dbReference type="Pfam" id="PF03020">
    <property type="entry name" value="LEM"/>
    <property type="match status" value="1"/>
</dbReference>
<reference evidence="4" key="3">
    <citation type="submission" date="2025-09" db="UniProtKB">
        <authorList>
            <consortium name="Ensembl"/>
        </authorList>
    </citation>
    <scope>IDENTIFICATION</scope>
</reference>
<evidence type="ECO:0000256" key="1">
    <source>
        <dbReference type="SAM" id="MobiDB-lite"/>
    </source>
</evidence>
<dbReference type="Proteomes" id="UP000314987">
    <property type="component" value="Unassembled WGS sequence"/>
</dbReference>
<dbReference type="Ensembl" id="ENSVURT00010014952.1">
    <property type="protein sequence ID" value="ENSVURP00010013143.1"/>
    <property type="gene ID" value="ENSVURG00010010112.1"/>
</dbReference>
<dbReference type="GeneTree" id="ENSGT00510000049316"/>
<reference evidence="4" key="2">
    <citation type="submission" date="2025-08" db="UniProtKB">
        <authorList>
            <consortium name="Ensembl"/>
        </authorList>
    </citation>
    <scope>IDENTIFICATION</scope>
</reference>
<dbReference type="InterPro" id="IPR034998">
    <property type="entry name" value="ANKLE1"/>
</dbReference>
<dbReference type="GO" id="GO:0005737">
    <property type="term" value="C:cytoplasm"/>
    <property type="evidence" value="ECO:0007669"/>
    <property type="project" value="TreeGrafter"/>
</dbReference>
<proteinExistence type="predicted"/>
<accession>A0A4X2KMZ3</accession>
<dbReference type="InterPro" id="IPR011015">
    <property type="entry name" value="LEM/LEM-like_dom_sf"/>
</dbReference>
<reference evidence="5" key="1">
    <citation type="submission" date="2018-12" db="EMBL/GenBank/DDBJ databases">
        <authorList>
            <person name="Yazar S."/>
        </authorList>
    </citation>
    <scope>NUCLEOTIDE SEQUENCE [LARGE SCALE GENOMIC DNA]</scope>
</reference>
<evidence type="ECO:0000313" key="4">
    <source>
        <dbReference type="Ensembl" id="ENSVURP00010013143.1"/>
    </source>
</evidence>
<protein>
    <recommendedName>
        <fullName evidence="6">Ankyrin repeat and LEM domain containing 1</fullName>
    </recommendedName>
</protein>
<dbReference type="InterPro" id="IPR003887">
    <property type="entry name" value="LEM_dom"/>
</dbReference>
<dbReference type="PANTHER" id="PTHR46427">
    <property type="entry name" value="ANKYRIN REPEAT AND LEM DOMAIN-CONTAINING PROTEIN 1"/>
    <property type="match status" value="1"/>
</dbReference>
<dbReference type="GO" id="GO:0005654">
    <property type="term" value="C:nucleoplasm"/>
    <property type="evidence" value="ECO:0007669"/>
    <property type="project" value="TreeGrafter"/>
</dbReference>
<dbReference type="AlphaFoldDB" id="A0A4X2KMZ3"/>
<dbReference type="Gene3D" id="1.10.720.40">
    <property type="match status" value="1"/>
</dbReference>
<feature type="compositionally biased region" description="Polar residues" evidence="1">
    <location>
        <begin position="51"/>
        <end position="61"/>
    </location>
</feature>
<evidence type="ECO:0008006" key="6">
    <source>
        <dbReference type="Google" id="ProtNLM"/>
    </source>
</evidence>
<feature type="region of interest" description="Disordered" evidence="1">
    <location>
        <begin position="295"/>
        <end position="317"/>
    </location>
</feature>
<feature type="region of interest" description="Disordered" evidence="1">
    <location>
        <begin position="330"/>
        <end position="352"/>
    </location>
</feature>
<dbReference type="InterPro" id="IPR000305">
    <property type="entry name" value="GIY-YIG_endonuc"/>
</dbReference>
<dbReference type="GO" id="GO:0004520">
    <property type="term" value="F:DNA endonuclease activity"/>
    <property type="evidence" value="ECO:0007669"/>
    <property type="project" value="TreeGrafter"/>
</dbReference>
<keyword evidence="5" id="KW-1185">Reference proteome</keyword>